<dbReference type="SMART" id="SM00382">
    <property type="entry name" value="AAA"/>
    <property type="match status" value="1"/>
</dbReference>
<dbReference type="Gene3D" id="1.20.58.760">
    <property type="entry name" value="Peptidase M41"/>
    <property type="match status" value="1"/>
</dbReference>
<reference evidence="13 14" key="1">
    <citation type="journal article" date="2007" name="Science">
        <title>The Chlamydomonas genome reveals the evolution of key animal and plant functions.</title>
        <authorList>
            <person name="Merchant S.S."/>
            <person name="Prochnik S.E."/>
            <person name="Vallon O."/>
            <person name="Harris E.H."/>
            <person name="Karpowicz S.J."/>
            <person name="Witman G.B."/>
            <person name="Terry A."/>
            <person name="Salamov A."/>
            <person name="Fritz-Laylin L.K."/>
            <person name="Marechal-Drouard L."/>
            <person name="Marshall W.F."/>
            <person name="Qu L.H."/>
            <person name="Nelson D.R."/>
            <person name="Sanderfoot A.A."/>
            <person name="Spalding M.H."/>
            <person name="Kapitonov V.V."/>
            <person name="Ren Q."/>
            <person name="Ferris P."/>
            <person name="Lindquist E."/>
            <person name="Shapiro H."/>
            <person name="Lucas S.M."/>
            <person name="Grimwood J."/>
            <person name="Schmutz J."/>
            <person name="Cardol P."/>
            <person name="Cerutti H."/>
            <person name="Chanfreau G."/>
            <person name="Chen C.L."/>
            <person name="Cognat V."/>
            <person name="Croft M.T."/>
            <person name="Dent R."/>
            <person name="Dutcher S."/>
            <person name="Fernandez E."/>
            <person name="Fukuzawa H."/>
            <person name="Gonzalez-Ballester D."/>
            <person name="Gonzalez-Halphen D."/>
            <person name="Hallmann A."/>
            <person name="Hanikenne M."/>
            <person name="Hippler M."/>
            <person name="Inwood W."/>
            <person name="Jabbari K."/>
            <person name="Kalanon M."/>
            <person name="Kuras R."/>
            <person name="Lefebvre P.A."/>
            <person name="Lemaire S.D."/>
            <person name="Lobanov A.V."/>
            <person name="Lohr M."/>
            <person name="Manuell A."/>
            <person name="Meier I."/>
            <person name="Mets L."/>
            <person name="Mittag M."/>
            <person name="Mittelmeier T."/>
            <person name="Moroney J.V."/>
            <person name="Moseley J."/>
            <person name="Napoli C."/>
            <person name="Nedelcu A.M."/>
            <person name="Niyogi K."/>
            <person name="Novoselov S.V."/>
            <person name="Paulsen I.T."/>
            <person name="Pazour G."/>
            <person name="Purton S."/>
            <person name="Ral J.P."/>
            <person name="Riano-Pachon D.M."/>
            <person name="Riekhof W."/>
            <person name="Rymarquis L."/>
            <person name="Schroda M."/>
            <person name="Stern D."/>
            <person name="Umen J."/>
            <person name="Willows R."/>
            <person name="Wilson N."/>
            <person name="Zimmer S.L."/>
            <person name="Allmer J."/>
            <person name="Balk J."/>
            <person name="Bisova K."/>
            <person name="Chen C.J."/>
            <person name="Elias M."/>
            <person name="Gendler K."/>
            <person name="Hauser C."/>
            <person name="Lamb M.R."/>
            <person name="Ledford H."/>
            <person name="Long J.C."/>
            <person name="Minagawa J."/>
            <person name="Page M.D."/>
            <person name="Pan J."/>
            <person name="Pootakham W."/>
            <person name="Roje S."/>
            <person name="Rose A."/>
            <person name="Stahlberg E."/>
            <person name="Terauchi A.M."/>
            <person name="Yang P."/>
            <person name="Ball S."/>
            <person name="Bowler C."/>
            <person name="Dieckmann C.L."/>
            <person name="Gladyshev V.N."/>
            <person name="Green P."/>
            <person name="Jorgensen R."/>
            <person name="Mayfield S."/>
            <person name="Mueller-Roeber B."/>
            <person name="Rajamani S."/>
            <person name="Sayre R.T."/>
            <person name="Brokstein P."/>
            <person name="Dubchak I."/>
            <person name="Goodstein D."/>
            <person name="Hornick L."/>
            <person name="Huang Y.W."/>
            <person name="Jhaveri J."/>
            <person name="Luo Y."/>
            <person name="Martinez D."/>
            <person name="Ngau W.C."/>
            <person name="Otillar B."/>
            <person name="Poliakov A."/>
            <person name="Porter A."/>
            <person name="Szajkowski L."/>
            <person name="Werner G."/>
            <person name="Zhou K."/>
            <person name="Grigoriev I.V."/>
            <person name="Rokhsar D.S."/>
            <person name="Grossman A.R."/>
        </authorList>
    </citation>
    <scope>NUCLEOTIDE SEQUENCE [LARGE SCALE GENOMIC DNA]</scope>
    <source>
        <strain evidence="14">CC-503</strain>
    </source>
</reference>
<dbReference type="GO" id="GO:0009535">
    <property type="term" value="C:chloroplast thylakoid membrane"/>
    <property type="evidence" value="ECO:0000318"/>
    <property type="project" value="GO_Central"/>
</dbReference>
<evidence type="ECO:0000256" key="7">
    <source>
        <dbReference type="ARBA" id="ARBA00022801"/>
    </source>
</evidence>
<dbReference type="KEGG" id="cre:CHLRE_02g078966v5"/>
<dbReference type="PANTHER" id="PTHR23076:SF49">
    <property type="entry name" value="ATP-DEPENDENT ZINC METALLOPROTEASE FTSH 7, CHLOROPLASTIC"/>
    <property type="match status" value="1"/>
</dbReference>
<dbReference type="SUPFAM" id="SSF140990">
    <property type="entry name" value="FtsH protease domain-like"/>
    <property type="match status" value="1"/>
</dbReference>
<comment type="similarity">
    <text evidence="3">In the N-terminal section; belongs to the AAA ATPase family.</text>
</comment>
<evidence type="ECO:0000256" key="9">
    <source>
        <dbReference type="ARBA" id="ARBA00022840"/>
    </source>
</evidence>
<evidence type="ECO:0000256" key="10">
    <source>
        <dbReference type="ARBA" id="ARBA00023049"/>
    </source>
</evidence>
<dbReference type="InterPro" id="IPR041569">
    <property type="entry name" value="AAA_lid_3"/>
</dbReference>
<dbReference type="STRING" id="3055.A0A2K3E0H1"/>
<evidence type="ECO:0000313" key="13">
    <source>
        <dbReference type="EMBL" id="PNW86257.1"/>
    </source>
</evidence>
<dbReference type="InterPro" id="IPR027417">
    <property type="entry name" value="P-loop_NTPase"/>
</dbReference>
<evidence type="ECO:0000256" key="3">
    <source>
        <dbReference type="ARBA" id="ARBA00010550"/>
    </source>
</evidence>
<keyword evidence="6" id="KW-0547">Nucleotide-binding</keyword>
<feature type="compositionally biased region" description="Polar residues" evidence="11">
    <location>
        <begin position="83"/>
        <end position="108"/>
    </location>
</feature>
<dbReference type="InterPro" id="IPR003593">
    <property type="entry name" value="AAA+_ATPase"/>
</dbReference>
<evidence type="ECO:0000256" key="5">
    <source>
        <dbReference type="ARBA" id="ARBA00022723"/>
    </source>
</evidence>
<dbReference type="Proteomes" id="UP000006906">
    <property type="component" value="Chromosome 2"/>
</dbReference>
<dbReference type="ExpressionAtlas" id="A0A2K3E0H1">
    <property type="expression patterns" value="baseline"/>
</dbReference>
<dbReference type="HAMAP" id="MF_01458">
    <property type="entry name" value="FtsH"/>
    <property type="match status" value="1"/>
</dbReference>
<comment type="similarity">
    <text evidence="2">In the C-terminal section; belongs to the peptidase M41 family.</text>
</comment>
<dbReference type="EMBL" id="CM008963">
    <property type="protein sequence ID" value="PNW86257.1"/>
    <property type="molecule type" value="Genomic_DNA"/>
</dbReference>
<keyword evidence="7" id="KW-0378">Hydrolase</keyword>
<comment type="cofactor">
    <cofactor evidence="1">
        <name>Zn(2+)</name>
        <dbReference type="ChEBI" id="CHEBI:29105"/>
    </cofactor>
</comment>
<feature type="region of interest" description="Disordered" evidence="11">
    <location>
        <begin position="58"/>
        <end position="139"/>
    </location>
</feature>
<dbReference type="OrthoDB" id="1413014at2759"/>
<dbReference type="GO" id="GO:0005524">
    <property type="term" value="F:ATP binding"/>
    <property type="evidence" value="ECO:0007669"/>
    <property type="project" value="UniProtKB-KW"/>
</dbReference>
<keyword evidence="9" id="KW-0067">ATP-binding</keyword>
<evidence type="ECO:0000259" key="12">
    <source>
        <dbReference type="SMART" id="SM00382"/>
    </source>
</evidence>
<dbReference type="GO" id="GO:0046872">
    <property type="term" value="F:metal ion binding"/>
    <property type="evidence" value="ECO:0007669"/>
    <property type="project" value="UniProtKB-KW"/>
</dbReference>
<keyword evidence="4" id="KW-0645">Protease</keyword>
<keyword evidence="10" id="KW-0482">Metalloprotease</keyword>
<evidence type="ECO:0000256" key="1">
    <source>
        <dbReference type="ARBA" id="ARBA00001947"/>
    </source>
</evidence>
<dbReference type="InterPro" id="IPR037219">
    <property type="entry name" value="Peptidase_M41-like"/>
</dbReference>
<keyword evidence="14" id="KW-1185">Reference proteome</keyword>
<feature type="domain" description="AAA+ ATPase" evidence="12">
    <location>
        <begin position="453"/>
        <end position="623"/>
    </location>
</feature>
<evidence type="ECO:0000256" key="6">
    <source>
        <dbReference type="ARBA" id="ARBA00022741"/>
    </source>
</evidence>
<dbReference type="Pfam" id="PF00004">
    <property type="entry name" value="AAA"/>
    <property type="match status" value="1"/>
</dbReference>
<dbReference type="PANTHER" id="PTHR23076">
    <property type="entry name" value="METALLOPROTEASE M41 FTSH"/>
    <property type="match status" value="1"/>
</dbReference>
<accession>A0A2K3E0H1</accession>
<dbReference type="FunFam" id="1.10.8.60:FF:000001">
    <property type="entry name" value="ATP-dependent zinc metalloprotease FtsH"/>
    <property type="match status" value="1"/>
</dbReference>
<gene>
    <name evidence="13" type="ORF">CHLRE_02g078966v5</name>
</gene>
<dbReference type="FunCoup" id="A0A2K3E0H1">
    <property type="interactions" value="331"/>
</dbReference>
<dbReference type="Pfam" id="PF17862">
    <property type="entry name" value="AAA_lid_3"/>
    <property type="match status" value="1"/>
</dbReference>
<dbReference type="InterPro" id="IPR000642">
    <property type="entry name" value="Peptidase_M41"/>
</dbReference>
<dbReference type="InterPro" id="IPR005936">
    <property type="entry name" value="FtsH"/>
</dbReference>
<dbReference type="InterPro" id="IPR003959">
    <property type="entry name" value="ATPase_AAA_core"/>
</dbReference>
<dbReference type="AlphaFoldDB" id="A0A2K3E0H1"/>
<dbReference type="Gene3D" id="1.10.8.60">
    <property type="match status" value="1"/>
</dbReference>
<sequence>MTLSSLSIVCPPKPAGCGCRQPATLSVVRGVVPFGASSAFVQRPSALRTARYRWVGLQSAAREPGSPSSPSTREESPLPGSRVPQQPESPNSDGDGSQPGTSPSSSVDGTPATSTPSEAPSTSSSPAPRAPHRHAAQRNAQRGPLGWLVKLLQQPQAQLPMRIGFNVLVLFALMRLWPSGGRGMDGADEAIIKMPYSDFVRCAKVNEVEMVTVDDLKVFFSLRSTSPLLQQRRQQAAAAAAALQQQHAAAASGAAAGAAGAGAAGAGAAGATGGSAAAAAAAAAAAEQRRGSGAAASTSAPSSSPLAPPSAPAAASADAAGQPRGSSHPLYFYTVRPADYPMPYEALESHAVPVSAIEHRENRLLTVLGYVLLVAVVLSTLNRLPNKQEVKAPGRRHKPTTPSFSPSGGGGEGGAVSTTFADVAGVDEAKEELQEIVEYLRAPERFSRLGARPPAGVLLVGPPGTGKTLLAKAVAGEAGVPFFSISASEFVELYVGMGAMRVRELFAAARREAPAIVFIDEIDAVAKGRDMRLRSVGNDEREQTLNQLLTELDGFESGPDKASSGAQGGMAGLLGGGGGGDGERHPAHGVVICLAATNRPDVLDPALLRPGRFDRRVAVERPDKVGREQILRVHLQRRGLPLCDDVSVSALAALTTGFTGADLANLVNEAALLGGRRGKVAVGREEFDAAVMRAIAGIEKKRSILQGTEKAVVARHEVGHALVGAAVARLLEGFGEPSRLSIIPRTGGALGFTYTQPKSEDRALLFDSEIRGQLAVLMGGRAAEHLSCGAVSTGASDDIRRATDLATRAVSEFGLSRVLGPINVGVLTSGGADGGDGLGVLKDGGDMGRLVEREVRELVEGALTCAMDVIATNRPQHDGLSAELLKDERVEGEPLAAWFGGVRVPDSLREFVLEGRLPDREALGLGLLAPSSLLAEAGYGAGGRADGGLSLIRGGRRGVVDVEVERSEGPGAAAMLQAWQE</sequence>
<keyword evidence="5" id="KW-0479">Metal-binding</keyword>
<feature type="region of interest" description="Disordered" evidence="11">
    <location>
        <begin position="292"/>
        <end position="324"/>
    </location>
</feature>
<dbReference type="Gene3D" id="3.40.50.300">
    <property type="entry name" value="P-loop containing nucleotide triphosphate hydrolases"/>
    <property type="match status" value="1"/>
</dbReference>
<dbReference type="Gramene" id="PNW86257">
    <property type="protein sequence ID" value="PNW86257"/>
    <property type="gene ID" value="CHLRE_02g078966v5"/>
</dbReference>
<dbReference type="GeneID" id="5727264"/>
<feature type="compositionally biased region" description="Gly residues" evidence="11">
    <location>
        <begin position="566"/>
        <end position="580"/>
    </location>
</feature>
<feature type="region of interest" description="Disordered" evidence="11">
    <location>
        <begin position="556"/>
        <end position="582"/>
    </location>
</feature>
<proteinExistence type="inferred from homology"/>
<dbReference type="InParanoid" id="A0A2K3E0H1"/>
<feature type="compositionally biased region" description="Low complexity" evidence="11">
    <location>
        <begin position="292"/>
        <end position="305"/>
    </location>
</feature>
<protein>
    <recommendedName>
        <fullName evidence="12">AAA+ ATPase domain-containing protein</fullName>
    </recommendedName>
</protein>
<dbReference type="GO" id="GO:0016887">
    <property type="term" value="F:ATP hydrolysis activity"/>
    <property type="evidence" value="ECO:0007669"/>
    <property type="project" value="InterPro"/>
</dbReference>
<evidence type="ECO:0000256" key="2">
    <source>
        <dbReference type="ARBA" id="ARBA00010044"/>
    </source>
</evidence>
<dbReference type="GO" id="GO:0004222">
    <property type="term" value="F:metalloendopeptidase activity"/>
    <property type="evidence" value="ECO:0007669"/>
    <property type="project" value="InterPro"/>
</dbReference>
<dbReference type="GO" id="GO:0004176">
    <property type="term" value="F:ATP-dependent peptidase activity"/>
    <property type="evidence" value="ECO:0000318"/>
    <property type="project" value="GO_Central"/>
</dbReference>
<dbReference type="FunFam" id="3.40.50.300:FF:002568">
    <property type="entry name" value="Cell division protein (FtsH)"/>
    <property type="match status" value="1"/>
</dbReference>
<evidence type="ECO:0000256" key="4">
    <source>
        <dbReference type="ARBA" id="ARBA00022670"/>
    </source>
</evidence>
<dbReference type="RefSeq" id="XP_042926839.1">
    <property type="nucleotide sequence ID" value="XM_043059206.1"/>
</dbReference>
<evidence type="ECO:0000256" key="8">
    <source>
        <dbReference type="ARBA" id="ARBA00022833"/>
    </source>
</evidence>
<organism evidence="13 14">
    <name type="scientific">Chlamydomonas reinhardtii</name>
    <name type="common">Chlamydomonas smithii</name>
    <dbReference type="NCBI Taxonomy" id="3055"/>
    <lineage>
        <taxon>Eukaryota</taxon>
        <taxon>Viridiplantae</taxon>
        <taxon>Chlorophyta</taxon>
        <taxon>core chlorophytes</taxon>
        <taxon>Chlorophyceae</taxon>
        <taxon>CS clade</taxon>
        <taxon>Chlamydomonadales</taxon>
        <taxon>Chlamydomonadaceae</taxon>
        <taxon>Chlamydomonas</taxon>
    </lineage>
</organism>
<dbReference type="SUPFAM" id="SSF52540">
    <property type="entry name" value="P-loop containing nucleoside triphosphate hydrolases"/>
    <property type="match status" value="1"/>
</dbReference>
<dbReference type="Pfam" id="PF01434">
    <property type="entry name" value="Peptidase_M41"/>
    <property type="match status" value="1"/>
</dbReference>
<dbReference type="CDD" id="cd19501">
    <property type="entry name" value="RecA-like_FtsH"/>
    <property type="match status" value="1"/>
</dbReference>
<feature type="region of interest" description="Disordered" evidence="11">
    <location>
        <begin position="388"/>
        <end position="413"/>
    </location>
</feature>
<evidence type="ECO:0000313" key="14">
    <source>
        <dbReference type="Proteomes" id="UP000006906"/>
    </source>
</evidence>
<name>A0A2K3E0H1_CHLRE</name>
<keyword evidence="8" id="KW-0862">Zinc</keyword>
<evidence type="ECO:0000256" key="11">
    <source>
        <dbReference type="SAM" id="MobiDB-lite"/>
    </source>
</evidence>
<feature type="compositionally biased region" description="Low complexity" evidence="11">
    <location>
        <begin position="110"/>
        <end position="127"/>
    </location>
</feature>
<dbReference type="GO" id="GO:0006508">
    <property type="term" value="P:proteolysis"/>
    <property type="evidence" value="ECO:0000318"/>
    <property type="project" value="GO_Central"/>
</dbReference>